<evidence type="ECO:0000313" key="2">
    <source>
        <dbReference type="EMBL" id="VEL21446.1"/>
    </source>
</evidence>
<gene>
    <name evidence="2" type="ORF">PXEA_LOCUS14886</name>
</gene>
<dbReference type="Proteomes" id="UP000784294">
    <property type="component" value="Unassembled WGS sequence"/>
</dbReference>
<organism evidence="2 3">
    <name type="scientific">Protopolystoma xenopodis</name>
    <dbReference type="NCBI Taxonomy" id="117903"/>
    <lineage>
        <taxon>Eukaryota</taxon>
        <taxon>Metazoa</taxon>
        <taxon>Spiralia</taxon>
        <taxon>Lophotrochozoa</taxon>
        <taxon>Platyhelminthes</taxon>
        <taxon>Monogenea</taxon>
        <taxon>Polyopisthocotylea</taxon>
        <taxon>Polystomatidea</taxon>
        <taxon>Polystomatidae</taxon>
        <taxon>Protopolystoma</taxon>
    </lineage>
</organism>
<sequence>MYLPFHPASLLILAVSRRVDGVASPRLRDIKPDPLVSPQVPIVFAGRVSKAFWRLGNSPIVTLVLSPCHQLYRRRAAVKQVIVAVLIGPSATRSAGQFWAGLCAREQLTPVLISFRLFSSLFVSFRRFSSLFVSFRLFSSLRLFTFNLAWSLFFSSLLCSARRDRLNRPREQTMPRQSMLQCKTSRSTAHKRAGFVPVRTAHRVSRTGHSDPLLSSSVAAIAITVTASFTITITITKAIATVIAI</sequence>
<accession>A0A448WVR9</accession>
<feature type="transmembrane region" description="Helical" evidence="1">
    <location>
        <begin position="141"/>
        <end position="161"/>
    </location>
</feature>
<protein>
    <submittedName>
        <fullName evidence="2">Uncharacterized protein</fullName>
    </submittedName>
</protein>
<dbReference type="EMBL" id="CAAALY010051385">
    <property type="protein sequence ID" value="VEL21446.1"/>
    <property type="molecule type" value="Genomic_DNA"/>
</dbReference>
<keyword evidence="3" id="KW-1185">Reference proteome</keyword>
<keyword evidence="1" id="KW-0812">Transmembrane</keyword>
<proteinExistence type="predicted"/>
<comment type="caution">
    <text evidence="2">The sequence shown here is derived from an EMBL/GenBank/DDBJ whole genome shotgun (WGS) entry which is preliminary data.</text>
</comment>
<evidence type="ECO:0000256" key="1">
    <source>
        <dbReference type="SAM" id="Phobius"/>
    </source>
</evidence>
<dbReference type="AlphaFoldDB" id="A0A448WVR9"/>
<keyword evidence="1" id="KW-0472">Membrane</keyword>
<evidence type="ECO:0000313" key="3">
    <source>
        <dbReference type="Proteomes" id="UP000784294"/>
    </source>
</evidence>
<reference evidence="2" key="1">
    <citation type="submission" date="2018-11" db="EMBL/GenBank/DDBJ databases">
        <authorList>
            <consortium name="Pathogen Informatics"/>
        </authorList>
    </citation>
    <scope>NUCLEOTIDE SEQUENCE</scope>
</reference>
<keyword evidence="1" id="KW-1133">Transmembrane helix</keyword>
<name>A0A448WVR9_9PLAT</name>